<dbReference type="EMBL" id="LS974622">
    <property type="protein sequence ID" value="CAG7869486.1"/>
    <property type="molecule type" value="Genomic_DNA"/>
</dbReference>
<dbReference type="Proteomes" id="UP000694005">
    <property type="component" value="Chromosome A06"/>
</dbReference>
<feature type="non-terminal residue" evidence="1">
    <location>
        <position position="105"/>
    </location>
</feature>
<protein>
    <submittedName>
        <fullName evidence="1">Uncharacterized protein</fullName>
    </submittedName>
</protein>
<sequence>VPLESSPNRRCPWWPASVISNGTCSTITRYMDKWMDSHQRVVFMEPPSFSVPFDDAVNVFDSLILTASKILHQERIIVHVDDLDSIPKLLWLVTFMVSSSKHGGS</sequence>
<reference evidence="1 2" key="1">
    <citation type="submission" date="2021-07" db="EMBL/GenBank/DDBJ databases">
        <authorList>
            <consortium name="Genoscope - CEA"/>
            <person name="William W."/>
        </authorList>
    </citation>
    <scope>NUCLEOTIDE SEQUENCE [LARGE SCALE GENOMIC DNA]</scope>
</reference>
<gene>
    <name evidence="1" type="ORF">BRAPAZ1V2_A06P17260.2</name>
</gene>
<evidence type="ECO:0000313" key="1">
    <source>
        <dbReference type="EMBL" id="CAG7869486.1"/>
    </source>
</evidence>
<dbReference type="Gramene" id="A06p17260.2_BraZ1">
    <property type="protein sequence ID" value="A06p17260.2_BraZ1.CDS"/>
    <property type="gene ID" value="A06g17260.2_BraZ1"/>
</dbReference>
<accession>A0A8D9D5A4</accession>
<name>A0A8D9D5A4_BRACM</name>
<organism evidence="1 2">
    <name type="scientific">Brassica campestris</name>
    <name type="common">Field mustard</name>
    <dbReference type="NCBI Taxonomy" id="3711"/>
    <lineage>
        <taxon>Eukaryota</taxon>
        <taxon>Viridiplantae</taxon>
        <taxon>Streptophyta</taxon>
        <taxon>Embryophyta</taxon>
        <taxon>Tracheophyta</taxon>
        <taxon>Spermatophyta</taxon>
        <taxon>Magnoliopsida</taxon>
        <taxon>eudicotyledons</taxon>
        <taxon>Gunneridae</taxon>
        <taxon>Pentapetalae</taxon>
        <taxon>rosids</taxon>
        <taxon>malvids</taxon>
        <taxon>Brassicales</taxon>
        <taxon>Brassicaceae</taxon>
        <taxon>Brassiceae</taxon>
        <taxon>Brassica</taxon>
    </lineage>
</organism>
<dbReference type="AlphaFoldDB" id="A0A8D9D5A4"/>
<evidence type="ECO:0000313" key="2">
    <source>
        <dbReference type="Proteomes" id="UP000694005"/>
    </source>
</evidence>
<proteinExistence type="predicted"/>